<proteinExistence type="predicted"/>
<keyword evidence="11" id="KW-1185">Reference proteome</keyword>
<dbReference type="EMBL" id="JTJC03000005">
    <property type="protein sequence ID" value="NHC36450.1"/>
    <property type="molecule type" value="Genomic_DNA"/>
</dbReference>
<dbReference type="PROSITE" id="PS50011">
    <property type="entry name" value="PROTEIN_KINASE_DOM"/>
    <property type="match status" value="1"/>
</dbReference>
<evidence type="ECO:0000256" key="4">
    <source>
        <dbReference type="ARBA" id="ARBA00022741"/>
    </source>
</evidence>
<name>A0A9X5I5V6_9CYAN</name>
<evidence type="ECO:0000256" key="2">
    <source>
        <dbReference type="ARBA" id="ARBA00022527"/>
    </source>
</evidence>
<reference evidence="10 11" key="1">
    <citation type="journal article" date="2015" name="Genome Announc.">
        <title>Draft Genome Sequence of the Terrestrial Cyanobacterium Scytonema millei VB511283, Isolated from Eastern India.</title>
        <authorList>
            <person name="Sen D."/>
            <person name="Chandrababunaidu M.M."/>
            <person name="Singh D."/>
            <person name="Sanghi N."/>
            <person name="Ghorai A."/>
            <person name="Mishra G.P."/>
            <person name="Madduluri M."/>
            <person name="Adhikary S.P."/>
            <person name="Tripathy S."/>
        </authorList>
    </citation>
    <scope>NUCLEOTIDE SEQUENCE [LARGE SCALE GENOMIC DNA]</scope>
    <source>
        <strain evidence="10 11">VB511283</strain>
    </source>
</reference>
<dbReference type="GO" id="GO:0004674">
    <property type="term" value="F:protein serine/threonine kinase activity"/>
    <property type="evidence" value="ECO:0007669"/>
    <property type="project" value="UniProtKB-KW"/>
</dbReference>
<evidence type="ECO:0000256" key="6">
    <source>
        <dbReference type="ARBA" id="ARBA00022840"/>
    </source>
</evidence>
<evidence type="ECO:0000256" key="5">
    <source>
        <dbReference type="ARBA" id="ARBA00022777"/>
    </source>
</evidence>
<dbReference type="EC" id="2.7.11.1" evidence="1"/>
<comment type="caution">
    <text evidence="10">The sequence shown here is derived from an EMBL/GenBank/DDBJ whole genome shotgun (WGS) entry which is preliminary data.</text>
</comment>
<sequence>MVLNTLHQQNIIHRDIKPSNIIKRECDNQFVLIDFGAVKQLDTNSQFPEQPTQTKIITSEYLPLEQWAGKLSFNSDIYALGITAAQFLTGSHRSEFKRDDKDRLVLTEAIALAIC</sequence>
<comment type="catalytic activity">
    <reaction evidence="7">
        <text>L-threonyl-[protein] + ATP = O-phospho-L-threonyl-[protein] + ADP + H(+)</text>
        <dbReference type="Rhea" id="RHEA:46608"/>
        <dbReference type="Rhea" id="RHEA-COMP:11060"/>
        <dbReference type="Rhea" id="RHEA-COMP:11605"/>
        <dbReference type="ChEBI" id="CHEBI:15378"/>
        <dbReference type="ChEBI" id="CHEBI:30013"/>
        <dbReference type="ChEBI" id="CHEBI:30616"/>
        <dbReference type="ChEBI" id="CHEBI:61977"/>
        <dbReference type="ChEBI" id="CHEBI:456216"/>
        <dbReference type="EC" id="2.7.11.1"/>
    </reaction>
</comment>
<dbReference type="InterPro" id="IPR000719">
    <property type="entry name" value="Prot_kinase_dom"/>
</dbReference>
<dbReference type="GO" id="GO:0005524">
    <property type="term" value="F:ATP binding"/>
    <property type="evidence" value="ECO:0007669"/>
    <property type="project" value="UniProtKB-KW"/>
</dbReference>
<dbReference type="AlphaFoldDB" id="A0A9X5I5V6"/>
<protein>
    <recommendedName>
        <fullName evidence="1">non-specific serine/threonine protein kinase</fullName>
        <ecNumber evidence="1">2.7.11.1</ecNumber>
    </recommendedName>
</protein>
<dbReference type="Pfam" id="PF00069">
    <property type="entry name" value="Pkinase"/>
    <property type="match status" value="1"/>
</dbReference>
<dbReference type="SUPFAM" id="SSF56112">
    <property type="entry name" value="Protein kinase-like (PK-like)"/>
    <property type="match status" value="1"/>
</dbReference>
<evidence type="ECO:0000256" key="7">
    <source>
        <dbReference type="ARBA" id="ARBA00047899"/>
    </source>
</evidence>
<dbReference type="Proteomes" id="UP000031532">
    <property type="component" value="Unassembled WGS sequence"/>
</dbReference>
<accession>A0A9X5I5V6</accession>
<keyword evidence="5 10" id="KW-0418">Kinase</keyword>
<dbReference type="PANTHER" id="PTHR24363">
    <property type="entry name" value="SERINE/THREONINE PROTEIN KINASE"/>
    <property type="match status" value="1"/>
</dbReference>
<evidence type="ECO:0000256" key="8">
    <source>
        <dbReference type="ARBA" id="ARBA00048679"/>
    </source>
</evidence>
<evidence type="ECO:0000256" key="3">
    <source>
        <dbReference type="ARBA" id="ARBA00022679"/>
    </source>
</evidence>
<keyword evidence="2" id="KW-0723">Serine/threonine-protein kinase</keyword>
<comment type="catalytic activity">
    <reaction evidence="8">
        <text>L-seryl-[protein] + ATP = O-phospho-L-seryl-[protein] + ADP + H(+)</text>
        <dbReference type="Rhea" id="RHEA:17989"/>
        <dbReference type="Rhea" id="RHEA-COMP:9863"/>
        <dbReference type="Rhea" id="RHEA-COMP:11604"/>
        <dbReference type="ChEBI" id="CHEBI:15378"/>
        <dbReference type="ChEBI" id="CHEBI:29999"/>
        <dbReference type="ChEBI" id="CHEBI:30616"/>
        <dbReference type="ChEBI" id="CHEBI:83421"/>
        <dbReference type="ChEBI" id="CHEBI:456216"/>
        <dbReference type="EC" id="2.7.11.1"/>
    </reaction>
</comment>
<keyword evidence="6" id="KW-0067">ATP-binding</keyword>
<dbReference type="InterPro" id="IPR011009">
    <property type="entry name" value="Kinase-like_dom_sf"/>
</dbReference>
<dbReference type="Gene3D" id="1.10.510.10">
    <property type="entry name" value="Transferase(Phosphotransferase) domain 1"/>
    <property type="match status" value="1"/>
</dbReference>
<organism evidence="10 11">
    <name type="scientific">Scytonema millei VB511283</name>
    <dbReference type="NCBI Taxonomy" id="1245923"/>
    <lineage>
        <taxon>Bacteria</taxon>
        <taxon>Bacillati</taxon>
        <taxon>Cyanobacteriota</taxon>
        <taxon>Cyanophyceae</taxon>
        <taxon>Nostocales</taxon>
        <taxon>Scytonemataceae</taxon>
        <taxon>Scytonema</taxon>
    </lineage>
</organism>
<dbReference type="PANTHER" id="PTHR24363:SF0">
    <property type="entry name" value="SERINE_THREONINE KINASE LIKE DOMAIN CONTAINING 1"/>
    <property type="match status" value="1"/>
</dbReference>
<feature type="domain" description="Protein kinase" evidence="9">
    <location>
        <begin position="1"/>
        <end position="115"/>
    </location>
</feature>
<keyword evidence="4" id="KW-0547">Nucleotide-binding</keyword>
<evidence type="ECO:0000313" key="10">
    <source>
        <dbReference type="EMBL" id="NHC36450.1"/>
    </source>
</evidence>
<evidence type="ECO:0000259" key="9">
    <source>
        <dbReference type="PROSITE" id="PS50011"/>
    </source>
</evidence>
<evidence type="ECO:0000313" key="11">
    <source>
        <dbReference type="Proteomes" id="UP000031532"/>
    </source>
</evidence>
<gene>
    <name evidence="10" type="ORF">QH73_0017690</name>
</gene>
<keyword evidence="3" id="KW-0808">Transferase</keyword>
<evidence type="ECO:0000256" key="1">
    <source>
        <dbReference type="ARBA" id="ARBA00012513"/>
    </source>
</evidence>